<feature type="transmembrane region" description="Helical" evidence="7">
    <location>
        <begin position="102"/>
        <end position="125"/>
    </location>
</feature>
<comment type="caution">
    <text evidence="9">The sequence shown here is derived from an EMBL/GenBank/DDBJ whole genome shotgun (WGS) entry which is preliminary data.</text>
</comment>
<keyword evidence="5 7" id="KW-1133">Transmembrane helix</keyword>
<evidence type="ECO:0000256" key="4">
    <source>
        <dbReference type="ARBA" id="ARBA00022692"/>
    </source>
</evidence>
<dbReference type="InterPro" id="IPR038430">
    <property type="entry name" value="NDAH_ubi_oxred_su3_sf"/>
</dbReference>
<dbReference type="GO" id="GO:0008137">
    <property type="term" value="F:NADH dehydrogenase (ubiquinone) activity"/>
    <property type="evidence" value="ECO:0007669"/>
    <property type="project" value="InterPro"/>
</dbReference>
<keyword evidence="4 7" id="KW-0812">Transmembrane</keyword>
<protein>
    <recommendedName>
        <fullName evidence="7">NADH-quinone oxidoreductase subunit A</fullName>
        <ecNumber evidence="7">7.1.1.-</ecNumber>
    </recommendedName>
    <alternativeName>
        <fullName evidence="7">NADH dehydrogenase I subunit A</fullName>
    </alternativeName>
    <alternativeName>
        <fullName evidence="7">NDH-1 subunit A</fullName>
    </alternativeName>
    <alternativeName>
        <fullName evidence="7">NUO1</fullName>
    </alternativeName>
</protein>
<evidence type="ECO:0000256" key="8">
    <source>
        <dbReference type="RuleBase" id="RU003639"/>
    </source>
</evidence>
<evidence type="ECO:0000256" key="6">
    <source>
        <dbReference type="ARBA" id="ARBA00023136"/>
    </source>
</evidence>
<accession>A0A315YXG1</accession>
<dbReference type="Gene3D" id="1.20.58.1610">
    <property type="entry name" value="NADH:ubiquinone/plastoquinone oxidoreductase, chain 3"/>
    <property type="match status" value="1"/>
</dbReference>
<dbReference type="GO" id="GO:0005886">
    <property type="term" value="C:plasma membrane"/>
    <property type="evidence" value="ECO:0007669"/>
    <property type="project" value="UniProtKB-SubCell"/>
</dbReference>
<dbReference type="AlphaFoldDB" id="A0A315YXG1"/>
<dbReference type="PANTHER" id="PTHR11058">
    <property type="entry name" value="NADH-UBIQUINONE OXIDOREDUCTASE CHAIN 3"/>
    <property type="match status" value="1"/>
</dbReference>
<dbReference type="Pfam" id="PF00507">
    <property type="entry name" value="Oxidored_q4"/>
    <property type="match status" value="1"/>
</dbReference>
<comment type="function">
    <text evidence="7">NDH-1 shuttles electrons from NADH, via FMN and iron-sulfur (Fe-S) centers, to quinones in the respiratory chain. The immediate electron acceptor for the enzyme in this species is believed to be a menaquinone. Couples the redox reaction to proton translocation (for every two electrons transferred, four hydrogen ions are translocated across the cytoplasmic membrane), and thus conserves the redox energy in a proton gradient.</text>
</comment>
<evidence type="ECO:0000256" key="2">
    <source>
        <dbReference type="ARBA" id="ARBA00008472"/>
    </source>
</evidence>
<dbReference type="EC" id="7.1.1.-" evidence="7"/>
<dbReference type="OrthoDB" id="9791970at2"/>
<dbReference type="PANTHER" id="PTHR11058:SF9">
    <property type="entry name" value="NADH-UBIQUINONE OXIDOREDUCTASE CHAIN 3"/>
    <property type="match status" value="1"/>
</dbReference>
<keyword evidence="7 8" id="KW-0520">NAD</keyword>
<dbReference type="RefSeq" id="WP_109622997.1">
    <property type="nucleotide sequence ID" value="NZ_QGDO01000011.1"/>
</dbReference>
<proteinExistence type="inferred from homology"/>
<keyword evidence="7 8" id="KW-0874">Quinone</keyword>
<feature type="transmembrane region" description="Helical" evidence="7">
    <location>
        <begin position="12"/>
        <end position="34"/>
    </location>
</feature>
<comment type="catalytic activity">
    <reaction evidence="7 8">
        <text>a quinone + NADH + 5 H(+)(in) = a quinol + NAD(+) + 4 H(+)(out)</text>
        <dbReference type="Rhea" id="RHEA:57888"/>
        <dbReference type="ChEBI" id="CHEBI:15378"/>
        <dbReference type="ChEBI" id="CHEBI:24646"/>
        <dbReference type="ChEBI" id="CHEBI:57540"/>
        <dbReference type="ChEBI" id="CHEBI:57945"/>
        <dbReference type="ChEBI" id="CHEBI:132124"/>
    </reaction>
</comment>
<dbReference type="InterPro" id="IPR023043">
    <property type="entry name" value="NAD(P)H_OxRDtase_bac/plastid"/>
</dbReference>
<keyword evidence="6 7" id="KW-0472">Membrane</keyword>
<evidence type="ECO:0000256" key="5">
    <source>
        <dbReference type="ARBA" id="ARBA00022989"/>
    </source>
</evidence>
<dbReference type="Proteomes" id="UP000245535">
    <property type="component" value="Unassembled WGS sequence"/>
</dbReference>
<gene>
    <name evidence="7" type="primary">nuoA</name>
    <name evidence="9" type="ORF">BC781_11177</name>
</gene>
<dbReference type="InterPro" id="IPR000440">
    <property type="entry name" value="NADH_UbQ/plastoQ_OxRdtase_su3"/>
</dbReference>
<evidence type="ECO:0000313" key="9">
    <source>
        <dbReference type="EMBL" id="PWJ34167.1"/>
    </source>
</evidence>
<sequence length="159" mass="18267">MEEQNIVSDFGYIFLFIAAGIIFVFGGLMASMLLRPNRPNPEKLTTYESGEDPVGNAWGRFNIRFYIVALMFILFEIEIIFLFPWATVFGQKELIDATEGTWGWFALFEAIIFVGILALGLAYAWRKGFINWVKPKPQTAEFESPVPEDLYNKVNETYQ</sequence>
<comment type="similarity">
    <text evidence="2 7 8">Belongs to the complex I subunit 3 family.</text>
</comment>
<name>A0A315YXG1_SEDFL</name>
<evidence type="ECO:0000256" key="3">
    <source>
        <dbReference type="ARBA" id="ARBA00022448"/>
    </source>
</evidence>
<dbReference type="GO" id="GO:0048038">
    <property type="term" value="F:quinone binding"/>
    <property type="evidence" value="ECO:0007669"/>
    <property type="project" value="UniProtKB-KW"/>
</dbReference>
<keyword evidence="7" id="KW-1003">Cell membrane</keyword>
<dbReference type="GO" id="GO:0030964">
    <property type="term" value="C:NADH dehydrogenase complex"/>
    <property type="evidence" value="ECO:0007669"/>
    <property type="project" value="TreeGrafter"/>
</dbReference>
<feature type="transmembrane region" description="Helical" evidence="7">
    <location>
        <begin position="65"/>
        <end position="90"/>
    </location>
</feature>
<comment type="subunit">
    <text evidence="7">NDH-1 is composed of 14 different subunits. Subunits NuoA, H, J, K, L, M, N constitute the membrane sector of the complex.</text>
</comment>
<evidence type="ECO:0000256" key="7">
    <source>
        <dbReference type="HAMAP-Rule" id="MF_01394"/>
    </source>
</evidence>
<keyword evidence="3 7" id="KW-0813">Transport</keyword>
<dbReference type="EMBL" id="QGDO01000011">
    <property type="protein sequence ID" value="PWJ34167.1"/>
    <property type="molecule type" value="Genomic_DNA"/>
</dbReference>
<evidence type="ECO:0000313" key="10">
    <source>
        <dbReference type="Proteomes" id="UP000245535"/>
    </source>
</evidence>
<keyword evidence="7" id="KW-1278">Translocase</keyword>
<dbReference type="HAMAP" id="MF_01394">
    <property type="entry name" value="NDH1_NuoA"/>
    <property type="match status" value="1"/>
</dbReference>
<dbReference type="GO" id="GO:0050136">
    <property type="term" value="F:NADH dehydrogenase (quinone) (non-electrogenic) activity"/>
    <property type="evidence" value="ECO:0007669"/>
    <property type="project" value="UniProtKB-UniRule"/>
</dbReference>
<organism evidence="9 10">
    <name type="scientific">Sediminitomix flava</name>
    <dbReference type="NCBI Taxonomy" id="379075"/>
    <lineage>
        <taxon>Bacteria</taxon>
        <taxon>Pseudomonadati</taxon>
        <taxon>Bacteroidota</taxon>
        <taxon>Cytophagia</taxon>
        <taxon>Cytophagales</taxon>
        <taxon>Flammeovirgaceae</taxon>
        <taxon>Sediminitomix</taxon>
    </lineage>
</organism>
<comment type="subcellular location">
    <subcellularLocation>
        <location evidence="7 8">Cell membrane</location>
        <topology evidence="7 8">Multi-pass membrane protein</topology>
    </subcellularLocation>
    <subcellularLocation>
        <location evidence="1">Membrane</location>
        <topology evidence="1">Multi-pass membrane protein</topology>
    </subcellularLocation>
</comment>
<reference evidence="9 10" key="1">
    <citation type="submission" date="2018-03" db="EMBL/GenBank/DDBJ databases">
        <title>Genomic Encyclopedia of Archaeal and Bacterial Type Strains, Phase II (KMG-II): from individual species to whole genera.</title>
        <authorList>
            <person name="Goeker M."/>
        </authorList>
    </citation>
    <scope>NUCLEOTIDE SEQUENCE [LARGE SCALE GENOMIC DNA]</scope>
    <source>
        <strain evidence="9 10">DSM 28229</strain>
    </source>
</reference>
<keyword evidence="10" id="KW-1185">Reference proteome</keyword>
<evidence type="ECO:0000256" key="1">
    <source>
        <dbReference type="ARBA" id="ARBA00004141"/>
    </source>
</evidence>